<keyword evidence="3" id="KW-1185">Reference proteome</keyword>
<feature type="compositionally biased region" description="Basic and acidic residues" evidence="1">
    <location>
        <begin position="169"/>
        <end position="179"/>
    </location>
</feature>
<gene>
    <name evidence="2" type="ORF">BS47DRAFT_1365472</name>
</gene>
<feature type="compositionally biased region" description="Low complexity" evidence="1">
    <location>
        <begin position="49"/>
        <end position="65"/>
    </location>
</feature>
<evidence type="ECO:0000313" key="3">
    <source>
        <dbReference type="Proteomes" id="UP000886523"/>
    </source>
</evidence>
<feature type="compositionally biased region" description="Basic residues" evidence="1">
    <location>
        <begin position="110"/>
        <end position="123"/>
    </location>
</feature>
<organism evidence="2 3">
    <name type="scientific">Hydnum rufescens UP504</name>
    <dbReference type="NCBI Taxonomy" id="1448309"/>
    <lineage>
        <taxon>Eukaryota</taxon>
        <taxon>Fungi</taxon>
        <taxon>Dikarya</taxon>
        <taxon>Basidiomycota</taxon>
        <taxon>Agaricomycotina</taxon>
        <taxon>Agaricomycetes</taxon>
        <taxon>Cantharellales</taxon>
        <taxon>Hydnaceae</taxon>
        <taxon>Hydnum</taxon>
    </lineage>
</organism>
<dbReference type="Proteomes" id="UP000886523">
    <property type="component" value="Unassembled WGS sequence"/>
</dbReference>
<feature type="compositionally biased region" description="Basic and acidic residues" evidence="1">
    <location>
        <begin position="143"/>
        <end position="155"/>
    </location>
</feature>
<feature type="region of interest" description="Disordered" evidence="1">
    <location>
        <begin position="92"/>
        <end position="340"/>
    </location>
</feature>
<feature type="compositionally biased region" description="Basic and acidic residues" evidence="1">
    <location>
        <begin position="237"/>
        <end position="255"/>
    </location>
</feature>
<feature type="compositionally biased region" description="Basic and acidic residues" evidence="1">
    <location>
        <begin position="318"/>
        <end position="327"/>
    </location>
</feature>
<evidence type="ECO:0000313" key="2">
    <source>
        <dbReference type="EMBL" id="KAF9509137.1"/>
    </source>
</evidence>
<protein>
    <submittedName>
        <fullName evidence="2">Uncharacterized protein</fullName>
    </submittedName>
</protein>
<feature type="region of interest" description="Disordered" evidence="1">
    <location>
        <begin position="45"/>
        <end position="72"/>
    </location>
</feature>
<reference evidence="2" key="1">
    <citation type="journal article" date="2020" name="Nat. Commun.">
        <title>Large-scale genome sequencing of mycorrhizal fungi provides insights into the early evolution of symbiotic traits.</title>
        <authorList>
            <person name="Miyauchi S."/>
            <person name="Kiss E."/>
            <person name="Kuo A."/>
            <person name="Drula E."/>
            <person name="Kohler A."/>
            <person name="Sanchez-Garcia M."/>
            <person name="Morin E."/>
            <person name="Andreopoulos B."/>
            <person name="Barry K.W."/>
            <person name="Bonito G."/>
            <person name="Buee M."/>
            <person name="Carver A."/>
            <person name="Chen C."/>
            <person name="Cichocki N."/>
            <person name="Clum A."/>
            <person name="Culley D."/>
            <person name="Crous P.W."/>
            <person name="Fauchery L."/>
            <person name="Girlanda M."/>
            <person name="Hayes R.D."/>
            <person name="Keri Z."/>
            <person name="LaButti K."/>
            <person name="Lipzen A."/>
            <person name="Lombard V."/>
            <person name="Magnuson J."/>
            <person name="Maillard F."/>
            <person name="Murat C."/>
            <person name="Nolan M."/>
            <person name="Ohm R.A."/>
            <person name="Pangilinan J."/>
            <person name="Pereira M.F."/>
            <person name="Perotto S."/>
            <person name="Peter M."/>
            <person name="Pfister S."/>
            <person name="Riley R."/>
            <person name="Sitrit Y."/>
            <person name="Stielow J.B."/>
            <person name="Szollosi G."/>
            <person name="Zifcakova L."/>
            <person name="Stursova M."/>
            <person name="Spatafora J.W."/>
            <person name="Tedersoo L."/>
            <person name="Vaario L.M."/>
            <person name="Yamada A."/>
            <person name="Yan M."/>
            <person name="Wang P."/>
            <person name="Xu J."/>
            <person name="Bruns T."/>
            <person name="Baldrian P."/>
            <person name="Vilgalys R."/>
            <person name="Dunand C."/>
            <person name="Henrissat B."/>
            <person name="Grigoriev I.V."/>
            <person name="Hibbett D."/>
            <person name="Nagy L.G."/>
            <person name="Martin F.M."/>
        </authorList>
    </citation>
    <scope>NUCLEOTIDE SEQUENCE</scope>
    <source>
        <strain evidence="2">UP504</strain>
    </source>
</reference>
<accession>A0A9P6DPM0</accession>
<proteinExistence type="predicted"/>
<name>A0A9P6DPM0_9AGAM</name>
<evidence type="ECO:0000256" key="1">
    <source>
        <dbReference type="SAM" id="MobiDB-lite"/>
    </source>
</evidence>
<feature type="compositionally biased region" description="Pro residues" evidence="1">
    <location>
        <begin position="256"/>
        <end position="274"/>
    </location>
</feature>
<dbReference type="AlphaFoldDB" id="A0A9P6DPM0"/>
<feature type="compositionally biased region" description="Polar residues" evidence="1">
    <location>
        <begin position="279"/>
        <end position="308"/>
    </location>
</feature>
<sequence>MYSACSNLGAFDYRQLPVLNCTTMQPHPATPERRPHDHTPAAVARAPHGNMPNEGTPNPETPNEGMRGGNANHTPAAAGVWFYVRLLTRSSKIMTHRTNHPPTNDDATRQRRQARQNPRRNHTLAKADHHLSCPRSAHQTKPTTRDQKMWMEPHTRFGRLSQHPIKTHNPAERNPREGKPVNPINDDQPPYQQTCRTNECPPDQNPTYKCPPNAHPPNEHGPNGHPPNKTAHTTHPPKWECGHHLNQKPPDEHTPNEPPLPNDNLPNEPPPNENPPNKDTPTTHPLRTSPEQAPPSSQMAIHQTNNRQTKTHPIKTHQMKDPHEPHTRCGGPQSDEPTPA</sequence>
<dbReference type="EMBL" id="MU129042">
    <property type="protein sequence ID" value="KAF9509137.1"/>
    <property type="molecule type" value="Genomic_DNA"/>
</dbReference>
<comment type="caution">
    <text evidence="2">The sequence shown here is derived from an EMBL/GenBank/DDBJ whole genome shotgun (WGS) entry which is preliminary data.</text>
</comment>